<dbReference type="InterPro" id="IPR014044">
    <property type="entry name" value="CAP_dom"/>
</dbReference>
<gene>
    <name evidence="4" type="ORF">AVDCRST_MAG88-877</name>
</gene>
<feature type="domain" description="SCP" evidence="3">
    <location>
        <begin position="90"/>
        <end position="207"/>
    </location>
</feature>
<feature type="compositionally biased region" description="Low complexity" evidence="1">
    <location>
        <begin position="70"/>
        <end position="82"/>
    </location>
</feature>
<dbReference type="CDD" id="cd05379">
    <property type="entry name" value="CAP_bacterial"/>
    <property type="match status" value="1"/>
</dbReference>
<feature type="compositionally biased region" description="Low complexity" evidence="1">
    <location>
        <begin position="36"/>
        <end position="48"/>
    </location>
</feature>
<proteinExistence type="predicted"/>
<dbReference type="SUPFAM" id="SSF55797">
    <property type="entry name" value="PR-1-like"/>
    <property type="match status" value="1"/>
</dbReference>
<keyword evidence="2" id="KW-0732">Signal</keyword>
<dbReference type="EMBL" id="CADCWM010000302">
    <property type="protein sequence ID" value="CAA9552555.1"/>
    <property type="molecule type" value="Genomic_DNA"/>
</dbReference>
<evidence type="ECO:0000259" key="3">
    <source>
        <dbReference type="Pfam" id="PF00188"/>
    </source>
</evidence>
<evidence type="ECO:0000256" key="1">
    <source>
        <dbReference type="SAM" id="MobiDB-lite"/>
    </source>
</evidence>
<dbReference type="PANTHER" id="PTHR31157:SF1">
    <property type="entry name" value="SCP DOMAIN-CONTAINING PROTEIN"/>
    <property type="match status" value="1"/>
</dbReference>
<organism evidence="4">
    <name type="scientific">uncultured Thermomicrobiales bacterium</name>
    <dbReference type="NCBI Taxonomy" id="1645740"/>
    <lineage>
        <taxon>Bacteria</taxon>
        <taxon>Pseudomonadati</taxon>
        <taxon>Thermomicrobiota</taxon>
        <taxon>Thermomicrobia</taxon>
        <taxon>Thermomicrobiales</taxon>
        <taxon>environmental samples</taxon>
    </lineage>
</organism>
<dbReference type="Gene3D" id="3.40.33.10">
    <property type="entry name" value="CAP"/>
    <property type="match status" value="1"/>
</dbReference>
<dbReference type="Pfam" id="PF00188">
    <property type="entry name" value="CAP"/>
    <property type="match status" value="1"/>
</dbReference>
<dbReference type="AlphaFoldDB" id="A0A6J4UJE8"/>
<feature type="signal peptide" evidence="2">
    <location>
        <begin position="1"/>
        <end position="22"/>
    </location>
</feature>
<accession>A0A6J4UJE8</accession>
<dbReference type="InterPro" id="IPR035940">
    <property type="entry name" value="CAP_sf"/>
</dbReference>
<feature type="chain" id="PRO_5026769360" description="SCP domain-containing protein" evidence="2">
    <location>
        <begin position="23"/>
        <end position="221"/>
    </location>
</feature>
<sequence>MIRHWPAAVTTAMLVVSLSGCGGDGTATLAAATTTGSRASAAGANATGERPLTSSTAISAQSTVVPHGRAAPSPAATSSATAAMEREVVRRINDIRQERGLRPLEGHEQLAAIARDYSCRMAREDFFSHASPMGGTVADRAREAGVEYRLIGENLARNTNAAEPVEVAVQGWMDSAGHRENILREGFTETGVGICRADERYYFTQVFLQLRPAAGIAGAAR</sequence>
<name>A0A6J4UJE8_9BACT</name>
<reference evidence="4" key="1">
    <citation type="submission" date="2020-02" db="EMBL/GenBank/DDBJ databases">
        <authorList>
            <person name="Meier V. D."/>
        </authorList>
    </citation>
    <scope>NUCLEOTIDE SEQUENCE</scope>
    <source>
        <strain evidence="4">AVDCRST_MAG88</strain>
    </source>
</reference>
<feature type="compositionally biased region" description="Polar residues" evidence="1">
    <location>
        <begin position="52"/>
        <end position="64"/>
    </location>
</feature>
<dbReference type="PROSITE" id="PS51257">
    <property type="entry name" value="PROKAR_LIPOPROTEIN"/>
    <property type="match status" value="1"/>
</dbReference>
<feature type="region of interest" description="Disordered" evidence="1">
    <location>
        <begin position="36"/>
        <end position="82"/>
    </location>
</feature>
<dbReference type="PANTHER" id="PTHR31157">
    <property type="entry name" value="SCP DOMAIN-CONTAINING PROTEIN"/>
    <property type="match status" value="1"/>
</dbReference>
<protein>
    <recommendedName>
        <fullName evidence="3">SCP domain-containing protein</fullName>
    </recommendedName>
</protein>
<evidence type="ECO:0000313" key="4">
    <source>
        <dbReference type="EMBL" id="CAA9552555.1"/>
    </source>
</evidence>
<evidence type="ECO:0000256" key="2">
    <source>
        <dbReference type="SAM" id="SignalP"/>
    </source>
</evidence>